<dbReference type="EMBL" id="JANCYU010000020">
    <property type="protein sequence ID" value="KAK4523748.1"/>
    <property type="molecule type" value="Genomic_DNA"/>
</dbReference>
<dbReference type="GO" id="GO:0010468">
    <property type="term" value="P:regulation of gene expression"/>
    <property type="evidence" value="ECO:0007669"/>
    <property type="project" value="TreeGrafter"/>
</dbReference>
<evidence type="ECO:0000259" key="3">
    <source>
        <dbReference type="Pfam" id="PF06047"/>
    </source>
</evidence>
<dbReference type="PANTHER" id="PTHR13087">
    <property type="entry name" value="NF-KAPPA B ACTIVATING PROTEIN"/>
    <property type="match status" value="1"/>
</dbReference>
<evidence type="ECO:0000256" key="2">
    <source>
        <dbReference type="SAM" id="MobiDB-lite"/>
    </source>
</evidence>
<dbReference type="Proteomes" id="UP001300502">
    <property type="component" value="Unassembled WGS sequence"/>
</dbReference>
<feature type="region of interest" description="Disordered" evidence="2">
    <location>
        <begin position="16"/>
        <end position="53"/>
    </location>
</feature>
<feature type="domain" description="NF-kappa-B-activating protein C-terminal" evidence="3">
    <location>
        <begin position="163"/>
        <end position="262"/>
    </location>
</feature>
<evidence type="ECO:0000313" key="4">
    <source>
        <dbReference type="EMBL" id="KAK4523748.1"/>
    </source>
</evidence>
<comment type="similarity">
    <text evidence="1">Belongs to the NKAP family.</text>
</comment>
<protein>
    <recommendedName>
        <fullName evidence="3">NF-kappa-B-activating protein C-terminal domain-containing protein</fullName>
    </recommendedName>
</protein>
<reference evidence="4 5" key="1">
    <citation type="submission" date="2022-07" db="EMBL/GenBank/DDBJ databases">
        <title>Genome-wide signatures of adaptation to extreme environments.</title>
        <authorList>
            <person name="Cho C.H."/>
            <person name="Yoon H.S."/>
        </authorList>
    </citation>
    <scope>NUCLEOTIDE SEQUENCE [LARGE SCALE GENOMIC DNA]</scope>
    <source>
        <strain evidence="4 5">108.79 E11</strain>
    </source>
</reference>
<feature type="region of interest" description="Disordered" evidence="2">
    <location>
        <begin position="81"/>
        <end position="156"/>
    </location>
</feature>
<comment type="caution">
    <text evidence="4">The sequence shown here is derived from an EMBL/GenBank/DDBJ whole genome shotgun (WGS) entry which is preliminary data.</text>
</comment>
<dbReference type="GO" id="GO:0005634">
    <property type="term" value="C:nucleus"/>
    <property type="evidence" value="ECO:0007669"/>
    <property type="project" value="TreeGrafter"/>
</dbReference>
<dbReference type="AlphaFoldDB" id="A0AAV9I8R4"/>
<evidence type="ECO:0000256" key="1">
    <source>
        <dbReference type="ARBA" id="ARBA00009313"/>
    </source>
</evidence>
<proteinExistence type="inferred from homology"/>
<sequence>MQNRVSEHRWHSFNCCWEPKEEKHSNGSKPDARNKRRGEPSSPEDCNWLKRQSRRESIVVTSLWASSPEVPSSPVLDIISQRHKDQEVASDNRVLGDEEVASQNTPASTGIDSKEQERSDNLKIEVETAKKDFPSPVSTMENGEESDEFGPPVPSKQERITAANYGHNLLPGEGSAMAAYVQEGRRIPRRGEIGLTSEEIKAYEETGYVMSGSRNRRMEAIRIRKENQVYSAEQEAAKATLNFQKKKERETRILNEFKLMIEKKLAEKRKSNDTND</sequence>
<dbReference type="InterPro" id="IPR009269">
    <property type="entry name" value="NKAP_C"/>
</dbReference>
<dbReference type="InterPro" id="IPR040466">
    <property type="entry name" value="NKAP"/>
</dbReference>
<feature type="compositionally biased region" description="Basic and acidic residues" evidence="2">
    <location>
        <begin position="112"/>
        <end position="133"/>
    </location>
</feature>
<accession>A0AAV9I8R4</accession>
<organism evidence="4 5">
    <name type="scientific">Galdieria yellowstonensis</name>
    <dbReference type="NCBI Taxonomy" id="3028027"/>
    <lineage>
        <taxon>Eukaryota</taxon>
        <taxon>Rhodophyta</taxon>
        <taxon>Bangiophyceae</taxon>
        <taxon>Galdieriales</taxon>
        <taxon>Galdieriaceae</taxon>
        <taxon>Galdieria</taxon>
    </lineage>
</organism>
<dbReference type="PANTHER" id="PTHR13087:SF0">
    <property type="entry name" value="NFKB ACTIVATING PROTEIN LIKE"/>
    <property type="match status" value="1"/>
</dbReference>
<feature type="compositionally biased region" description="Polar residues" evidence="2">
    <location>
        <begin position="101"/>
        <end position="111"/>
    </location>
</feature>
<evidence type="ECO:0000313" key="5">
    <source>
        <dbReference type="Proteomes" id="UP001300502"/>
    </source>
</evidence>
<feature type="compositionally biased region" description="Basic and acidic residues" evidence="2">
    <location>
        <begin position="18"/>
        <end position="39"/>
    </location>
</feature>
<keyword evidence="5" id="KW-1185">Reference proteome</keyword>
<gene>
    <name evidence="4" type="ORF">GAYE_SCF00G1644</name>
</gene>
<name>A0AAV9I8R4_9RHOD</name>
<dbReference type="GO" id="GO:0003682">
    <property type="term" value="F:chromatin binding"/>
    <property type="evidence" value="ECO:0007669"/>
    <property type="project" value="InterPro"/>
</dbReference>
<dbReference type="Pfam" id="PF06047">
    <property type="entry name" value="Nkap_C"/>
    <property type="match status" value="1"/>
</dbReference>